<comment type="caution">
    <text evidence="1">The sequence shown here is derived from an EMBL/GenBank/DDBJ whole genome shotgun (WGS) entry which is preliminary data.</text>
</comment>
<accession>A0A1R1B1N9</accession>
<dbReference type="InterPro" id="IPR017439">
    <property type="entry name" value="Amidohydrolase"/>
</dbReference>
<reference evidence="1 2" key="1">
    <citation type="submission" date="2016-11" db="EMBL/GenBank/DDBJ databases">
        <title>Paenibacillus species isolates.</title>
        <authorList>
            <person name="Beno S.M."/>
        </authorList>
    </citation>
    <scope>NUCLEOTIDE SEQUENCE [LARGE SCALE GENOMIC DNA]</scope>
    <source>
        <strain evidence="1 2">FSL F4-0100</strain>
    </source>
</reference>
<protein>
    <recommendedName>
        <fullName evidence="3">M20/M25/M40 family metallo-hydrolase</fullName>
    </recommendedName>
</protein>
<name>A0A1R1B1N9_PAELA</name>
<sequence length="172" mass="19003">MRSGGRWANISGWGSSARFTERQAAPSMSSLRKASLREPSGRFRRIPWRVITEGLRRLAASIADQAGGSYKLELREGMAVVNDGAALRRMKQAAGQVLGKEKVHVLHPPSLTGEDFGWYLDQVPGAFGFIGCGNPDRGIVHAIHQPTFDLDEDVLVHGTRIWVRLALHDVYE</sequence>
<dbReference type="Pfam" id="PF01546">
    <property type="entry name" value="Peptidase_M20"/>
    <property type="match status" value="1"/>
</dbReference>
<dbReference type="EMBL" id="MRTF01000004">
    <property type="protein sequence ID" value="OME92736.1"/>
    <property type="molecule type" value="Genomic_DNA"/>
</dbReference>
<evidence type="ECO:0008006" key="3">
    <source>
        <dbReference type="Google" id="ProtNLM"/>
    </source>
</evidence>
<dbReference type="InterPro" id="IPR002933">
    <property type="entry name" value="Peptidase_M20"/>
</dbReference>
<evidence type="ECO:0000313" key="2">
    <source>
        <dbReference type="Proteomes" id="UP000187074"/>
    </source>
</evidence>
<dbReference type="SUPFAM" id="SSF53187">
    <property type="entry name" value="Zn-dependent exopeptidases"/>
    <property type="match status" value="1"/>
</dbReference>
<evidence type="ECO:0000313" key="1">
    <source>
        <dbReference type="EMBL" id="OME92736.1"/>
    </source>
</evidence>
<dbReference type="AlphaFoldDB" id="A0A1R1B1N9"/>
<proteinExistence type="predicted"/>
<dbReference type="PANTHER" id="PTHR11014">
    <property type="entry name" value="PEPTIDASE M20 FAMILY MEMBER"/>
    <property type="match status" value="1"/>
</dbReference>
<dbReference type="GO" id="GO:0016787">
    <property type="term" value="F:hydrolase activity"/>
    <property type="evidence" value="ECO:0007669"/>
    <property type="project" value="InterPro"/>
</dbReference>
<gene>
    <name evidence="1" type="ORF">BK123_12695</name>
</gene>
<organism evidence="1 2">
    <name type="scientific">Paenibacillus lautus</name>
    <name type="common">Bacillus lautus</name>
    <dbReference type="NCBI Taxonomy" id="1401"/>
    <lineage>
        <taxon>Bacteria</taxon>
        <taxon>Bacillati</taxon>
        <taxon>Bacillota</taxon>
        <taxon>Bacilli</taxon>
        <taxon>Bacillales</taxon>
        <taxon>Paenibacillaceae</taxon>
        <taxon>Paenibacillus</taxon>
    </lineage>
</organism>
<dbReference type="Proteomes" id="UP000187074">
    <property type="component" value="Unassembled WGS sequence"/>
</dbReference>
<dbReference type="STRING" id="1401.BK123_12695"/>
<dbReference type="Gene3D" id="3.40.630.10">
    <property type="entry name" value="Zn peptidases"/>
    <property type="match status" value="1"/>
</dbReference>
<dbReference type="PANTHER" id="PTHR11014:SF63">
    <property type="entry name" value="METALLOPEPTIDASE, PUTATIVE (AFU_ORTHOLOGUE AFUA_6G09600)-RELATED"/>
    <property type="match status" value="1"/>
</dbReference>